<dbReference type="Pfam" id="PF19810">
    <property type="entry name" value="HFX_2341_N"/>
    <property type="match status" value="1"/>
</dbReference>
<feature type="domain" description="HFX-2341-like N-terminal" evidence="1">
    <location>
        <begin position="20"/>
        <end position="102"/>
    </location>
</feature>
<organism evidence="2 3">
    <name type="scientific">Candidatus Methanoplasma termitum</name>
    <dbReference type="NCBI Taxonomy" id="1577791"/>
    <lineage>
        <taxon>Archaea</taxon>
        <taxon>Methanobacteriati</taxon>
        <taxon>Thermoplasmatota</taxon>
        <taxon>Thermoplasmata</taxon>
        <taxon>Methanomassiliicoccales</taxon>
        <taxon>Methanomassiliicoccaceae</taxon>
        <taxon>Candidatus Methanoplasma</taxon>
    </lineage>
</organism>
<dbReference type="EMBL" id="CP010070">
    <property type="protein sequence ID" value="AIZ56743.1"/>
    <property type="molecule type" value="Genomic_DNA"/>
</dbReference>
<dbReference type="STRING" id="1577791.Mpt1_c08670"/>
<dbReference type="AlphaFoldDB" id="A0A0A7LCM0"/>
<dbReference type="HOGENOM" id="CLU_1032973_0_0_2"/>
<evidence type="ECO:0000259" key="1">
    <source>
        <dbReference type="Pfam" id="PF19810"/>
    </source>
</evidence>
<dbReference type="OrthoDB" id="53318at2157"/>
<name>A0A0A7LCM0_9ARCH</name>
<keyword evidence="3" id="KW-1185">Reference proteome</keyword>
<sequence>MRRSIRNFFEEVVSQIKEYSAIKEKLGKRVEIVEHADYRTSDFQKMLMTVLRIIEEEKALNKESEIYVNISSGTAEYISAATIATMMAASKTEGIRLFTVGTEPRGYSTYGEQQVKALYYENGRPVGLTKMAREPREVPMFKVSVPDKGLVKGLREFGTFDKPVTANTVINVLKKKDLLSDDEDNKKKNRDQADVMRFRRNFLDKWVEEGWVDKREGSNKYMLTDDGKMIIDTFYLEDEDTEDNAKIRK</sequence>
<reference evidence="2 3" key="1">
    <citation type="journal article" date="2014" name="Appl. Environ. Microbiol.">
        <title>Comparative Genome Analysis of 'Candidatus Methanoplasma termitum' Indicates a New Mode of Energy Metabolism in the Seventh Order of Methanogens.</title>
        <authorList>
            <person name="Lang K."/>
            <person name="Schuldes J."/>
            <person name="Klingl A."/>
            <person name="Poehlein A."/>
            <person name="Daniel R."/>
            <person name="Brune A."/>
        </authorList>
    </citation>
    <scope>NUCLEOTIDE SEQUENCE [LARGE SCALE GENOMIC DNA]</scope>
    <source>
        <strain evidence="3">Mpt1</strain>
    </source>
</reference>
<dbReference type="GeneID" id="24818531"/>
<dbReference type="RefSeq" id="WP_048112494.1">
    <property type="nucleotide sequence ID" value="NZ_CP010070.1"/>
</dbReference>
<dbReference type="Proteomes" id="UP000030787">
    <property type="component" value="Chromosome"/>
</dbReference>
<evidence type="ECO:0000313" key="3">
    <source>
        <dbReference type="Proteomes" id="UP000030787"/>
    </source>
</evidence>
<evidence type="ECO:0000313" key="2">
    <source>
        <dbReference type="EMBL" id="AIZ56743.1"/>
    </source>
</evidence>
<dbReference type="SUPFAM" id="SSF160980">
    <property type="entry name" value="SSO1389-like"/>
    <property type="match status" value="1"/>
</dbReference>
<dbReference type="KEGG" id="mear:Mpt1_c08670"/>
<accession>A0A0A7LCM0</accession>
<gene>
    <name evidence="2" type="ORF">Mpt1_c08670</name>
</gene>
<dbReference type="InterPro" id="IPR046260">
    <property type="entry name" value="HFX_2341-like_N"/>
</dbReference>
<protein>
    <recommendedName>
        <fullName evidence="1">HFX-2341-like N-terminal domain-containing protein</fullName>
    </recommendedName>
</protein>
<proteinExistence type="predicted"/>